<dbReference type="Proteomes" id="UP000233837">
    <property type="component" value="Unassembled WGS sequence"/>
</dbReference>
<evidence type="ECO:0000313" key="2">
    <source>
        <dbReference type="Proteomes" id="UP000233837"/>
    </source>
</evidence>
<reference evidence="1 2" key="1">
    <citation type="journal article" date="2016" name="Sci. Rep.">
        <title>The Dendrobium catenatum Lindl. genome sequence provides insights into polysaccharide synthase, floral development and adaptive evolution.</title>
        <authorList>
            <person name="Zhang G.Q."/>
            <person name="Xu Q."/>
            <person name="Bian C."/>
            <person name="Tsai W.C."/>
            <person name="Yeh C.M."/>
            <person name="Liu K.W."/>
            <person name="Yoshida K."/>
            <person name="Zhang L.S."/>
            <person name="Chang S.B."/>
            <person name="Chen F."/>
            <person name="Shi Y."/>
            <person name="Su Y.Y."/>
            <person name="Zhang Y.Q."/>
            <person name="Chen L.J."/>
            <person name="Yin Y."/>
            <person name="Lin M."/>
            <person name="Huang H."/>
            <person name="Deng H."/>
            <person name="Wang Z.W."/>
            <person name="Zhu S.L."/>
            <person name="Zhao X."/>
            <person name="Deng C."/>
            <person name="Niu S.C."/>
            <person name="Huang J."/>
            <person name="Wang M."/>
            <person name="Liu G.H."/>
            <person name="Yang H.J."/>
            <person name="Xiao X.J."/>
            <person name="Hsiao Y.Y."/>
            <person name="Wu W.L."/>
            <person name="Chen Y.Y."/>
            <person name="Mitsuda N."/>
            <person name="Ohme-Takagi M."/>
            <person name="Luo Y.B."/>
            <person name="Van de Peer Y."/>
            <person name="Liu Z.J."/>
        </authorList>
    </citation>
    <scope>NUCLEOTIDE SEQUENCE [LARGE SCALE GENOMIC DNA]</scope>
    <source>
        <tissue evidence="1">The whole plant</tissue>
    </source>
</reference>
<evidence type="ECO:0000313" key="1">
    <source>
        <dbReference type="EMBL" id="PKU73511.1"/>
    </source>
</evidence>
<dbReference type="EMBL" id="KZ502741">
    <property type="protein sequence ID" value="PKU73511.1"/>
    <property type="molecule type" value="Genomic_DNA"/>
</dbReference>
<keyword evidence="2" id="KW-1185">Reference proteome</keyword>
<proteinExistence type="predicted"/>
<protein>
    <submittedName>
        <fullName evidence="1">Uncharacterized protein</fullName>
    </submittedName>
</protein>
<name>A0A2I0WCW6_9ASPA</name>
<dbReference type="AlphaFoldDB" id="A0A2I0WCW6"/>
<organism evidence="1 2">
    <name type="scientific">Dendrobium catenatum</name>
    <dbReference type="NCBI Taxonomy" id="906689"/>
    <lineage>
        <taxon>Eukaryota</taxon>
        <taxon>Viridiplantae</taxon>
        <taxon>Streptophyta</taxon>
        <taxon>Embryophyta</taxon>
        <taxon>Tracheophyta</taxon>
        <taxon>Spermatophyta</taxon>
        <taxon>Magnoliopsida</taxon>
        <taxon>Liliopsida</taxon>
        <taxon>Asparagales</taxon>
        <taxon>Orchidaceae</taxon>
        <taxon>Epidendroideae</taxon>
        <taxon>Malaxideae</taxon>
        <taxon>Dendrobiinae</taxon>
        <taxon>Dendrobium</taxon>
    </lineage>
</organism>
<accession>A0A2I0WCW6</accession>
<sequence>MREVAVFDVGKCWMVRRSFPDGATVKGAGGNYWTSSCPLKTAVLKPIADENPRIVAGIFWQQSWRS</sequence>
<reference evidence="1 2" key="2">
    <citation type="journal article" date="2017" name="Nature">
        <title>The Apostasia genome and the evolution of orchids.</title>
        <authorList>
            <person name="Zhang G.Q."/>
            <person name="Liu K.W."/>
            <person name="Li Z."/>
            <person name="Lohaus R."/>
            <person name="Hsiao Y.Y."/>
            <person name="Niu S.C."/>
            <person name="Wang J.Y."/>
            <person name="Lin Y.C."/>
            <person name="Xu Q."/>
            <person name="Chen L.J."/>
            <person name="Yoshida K."/>
            <person name="Fujiwara S."/>
            <person name="Wang Z.W."/>
            <person name="Zhang Y.Q."/>
            <person name="Mitsuda N."/>
            <person name="Wang M."/>
            <person name="Liu G.H."/>
            <person name="Pecoraro L."/>
            <person name="Huang H.X."/>
            <person name="Xiao X.J."/>
            <person name="Lin M."/>
            <person name="Wu X.Y."/>
            <person name="Wu W.L."/>
            <person name="Chen Y.Y."/>
            <person name="Chang S.B."/>
            <person name="Sakamoto S."/>
            <person name="Ohme-Takagi M."/>
            <person name="Yagi M."/>
            <person name="Zeng S.J."/>
            <person name="Shen C.Y."/>
            <person name="Yeh C.M."/>
            <person name="Luo Y.B."/>
            <person name="Tsai W.C."/>
            <person name="Van de Peer Y."/>
            <person name="Liu Z.J."/>
        </authorList>
    </citation>
    <scope>NUCLEOTIDE SEQUENCE [LARGE SCALE GENOMIC DNA]</scope>
    <source>
        <tissue evidence="1">The whole plant</tissue>
    </source>
</reference>
<gene>
    <name evidence="1" type="ORF">MA16_Dca008075</name>
</gene>